<feature type="compositionally biased region" description="Pro residues" evidence="1">
    <location>
        <begin position="1049"/>
        <end position="1090"/>
    </location>
</feature>
<feature type="region of interest" description="Disordered" evidence="1">
    <location>
        <begin position="375"/>
        <end position="493"/>
    </location>
</feature>
<evidence type="ECO:0000313" key="3">
    <source>
        <dbReference type="EMBL" id="RKP08460.1"/>
    </source>
</evidence>
<feature type="domain" description="PH" evidence="2">
    <location>
        <begin position="166"/>
        <end position="344"/>
    </location>
</feature>
<sequence>MVSSPATAADTESRLEPGLLSSQAASTSSSRRGSNVDPNTPYTAASTASARQDEMMAEPAHIMPSASFASFGSNLSRTTDVSEFTILTPGAAASLASLASYPPTVTSSSGRAASLFTNRLRQAEAVAGLATDESGQRESSRAARSSNTAGKSSDEAPIVTVPVHAPVYAGHLKTLVSDPLRGGQARWHRREFRFDGRLLCCLEPQRCRAPPGSSMDHPQRHERPHWPTSPHPTPSLSSPLLATARRTTHYLAGEREPVKFFQRIMWSLPVADIEGVEVIRPVANKGVVDTALDAISYARRKRNRARERCLVLRISGGNVRVLRAESARDLQRWSYVLTQAWAMYMWVGRARDTVNELSMANTISSSVNASVLRLPLHHSDPGPRQDTTLRRETSLPSEGTLQGVGHKSSDDKLLPTPEELSSVGAGAGNMARSPAASLDVPVAQVPSDGSATTRAEGQSASASPQPAVPTPQTAESTLSPPLSGGSKSGTMGSMTREDVMEHVRRSLISMSDDEDSENYQRVRNMLRTRGVESGGAPLDATVTNGGAHDRRDNGDLSQSIAAHTPLVASQFGDGQYPDTDEDAPLADSMRKLNEYSQTRQHVRRTSQRNRPPATEVSAIELPAAMMVHALDTADEDEAARLRRQQTTAGASGSAAATAVGGESSTRRTSRRSRPGSIRARRGPSYMRRERRARRVEVVVVDDAHSTPSGDAAEADPSCRTSEDSARTEGPDDVTSTVSGGSVAFARVGRMRSSKGVVVQVSSSSLSADRDQCLQHETAGLKQPVQVMSAARDSTAGADVDATAATTSSSGARKTITECVPSQNSKPLPVPPAALQTSHATQNGTRRISPQPALALSKTPSPSGRHSRDRESRHTSDGGTRRDTATIKRKNAILSDHARIHAVDVDVLAPVPRPAADAANLQRAAEALQQVPTGADTSRSAESRGRERDAREREHLEALQNRRSRGARDVGTIDTSENSRRSAEARRRERRDSEEAYRRTRSYIEGDEAEEDWEDEEESWYNRRPYRQAYGPRSADADMSSDPYARAAAYPPPHPSFYPPHPPPMGYRGPLPCPMPLPPPPPPPHYAPPPSSMHRYRYPPPSTHSSGHHYSYHGSSHYPPPPHMSSMGSSAATMHGRAPSASNNGDLGPQSRPTSGVYDYPPVSVQQLQRSSRNYEKGDVSGKDQRTETRGDRSSKRSEAPMKLRRKEGRS</sequence>
<evidence type="ECO:0000313" key="4">
    <source>
        <dbReference type="Proteomes" id="UP000271241"/>
    </source>
</evidence>
<feature type="compositionally biased region" description="Polar residues" evidence="1">
    <location>
        <begin position="834"/>
        <end position="847"/>
    </location>
</feature>
<feature type="region of interest" description="Disordered" evidence="1">
    <location>
        <begin position="641"/>
        <end position="738"/>
    </location>
</feature>
<feature type="compositionally biased region" description="Low complexity" evidence="1">
    <location>
        <begin position="646"/>
        <end position="663"/>
    </location>
</feature>
<proteinExistence type="predicted"/>
<feature type="compositionally biased region" description="Basic residues" evidence="1">
    <location>
        <begin position="667"/>
        <end position="681"/>
    </location>
</feature>
<name>A0A4P9XSS8_9FUNG</name>
<keyword evidence="4" id="KW-1185">Reference proteome</keyword>
<feature type="compositionally biased region" description="Low complexity" evidence="1">
    <location>
        <begin position="18"/>
        <end position="33"/>
    </location>
</feature>
<feature type="compositionally biased region" description="Acidic residues" evidence="1">
    <location>
        <begin position="1004"/>
        <end position="1018"/>
    </location>
</feature>
<evidence type="ECO:0000259" key="2">
    <source>
        <dbReference type="SMART" id="SM00233"/>
    </source>
</evidence>
<accession>A0A4P9XSS8</accession>
<dbReference type="EMBL" id="KZ992601">
    <property type="protein sequence ID" value="RKP08460.1"/>
    <property type="molecule type" value="Genomic_DNA"/>
</dbReference>
<evidence type="ECO:0000256" key="1">
    <source>
        <dbReference type="SAM" id="MobiDB-lite"/>
    </source>
</evidence>
<feature type="compositionally biased region" description="Basic and acidic residues" evidence="1">
    <location>
        <begin position="938"/>
        <end position="956"/>
    </location>
</feature>
<feature type="compositionally biased region" description="Basic and acidic residues" evidence="1">
    <location>
        <begin position="377"/>
        <end position="393"/>
    </location>
</feature>
<feature type="compositionally biased region" description="Low complexity" evidence="1">
    <location>
        <begin position="476"/>
        <end position="493"/>
    </location>
</feature>
<feature type="region of interest" description="Disordered" evidence="1">
    <location>
        <begin position="128"/>
        <end position="157"/>
    </location>
</feature>
<feature type="region of interest" description="Disordered" evidence="1">
    <location>
        <begin position="595"/>
        <end position="616"/>
    </location>
</feature>
<feature type="compositionally biased region" description="Polar residues" evidence="1">
    <location>
        <begin position="36"/>
        <end position="50"/>
    </location>
</feature>
<feature type="compositionally biased region" description="Basic and acidic residues" evidence="1">
    <location>
        <begin position="720"/>
        <end position="729"/>
    </location>
</feature>
<feature type="compositionally biased region" description="Polar residues" evidence="1">
    <location>
        <begin position="447"/>
        <end position="475"/>
    </location>
</feature>
<feature type="region of interest" description="Disordered" evidence="1">
    <location>
        <begin position="1"/>
        <end position="52"/>
    </location>
</feature>
<feature type="region of interest" description="Disordered" evidence="1">
    <location>
        <begin position="924"/>
        <end position="1210"/>
    </location>
</feature>
<dbReference type="AlphaFoldDB" id="A0A4P9XSS8"/>
<dbReference type="SMART" id="SM00233">
    <property type="entry name" value="PH"/>
    <property type="match status" value="1"/>
</dbReference>
<feature type="compositionally biased region" description="Basic and acidic residues" evidence="1">
    <location>
        <begin position="976"/>
        <end position="1003"/>
    </location>
</feature>
<feature type="compositionally biased region" description="Basic and acidic residues" evidence="1">
    <location>
        <begin position="865"/>
        <end position="885"/>
    </location>
</feature>
<dbReference type="Proteomes" id="UP000271241">
    <property type="component" value="Unassembled WGS sequence"/>
</dbReference>
<feature type="compositionally biased region" description="Polar residues" evidence="1">
    <location>
        <begin position="142"/>
        <end position="151"/>
    </location>
</feature>
<feature type="compositionally biased region" description="Low complexity" evidence="1">
    <location>
        <begin position="792"/>
        <end position="811"/>
    </location>
</feature>
<reference evidence="4" key="1">
    <citation type="journal article" date="2018" name="Nat. Microbiol.">
        <title>Leveraging single-cell genomics to expand the fungal tree of life.</title>
        <authorList>
            <person name="Ahrendt S.R."/>
            <person name="Quandt C.A."/>
            <person name="Ciobanu D."/>
            <person name="Clum A."/>
            <person name="Salamov A."/>
            <person name="Andreopoulos B."/>
            <person name="Cheng J.F."/>
            <person name="Woyke T."/>
            <person name="Pelin A."/>
            <person name="Henrissat B."/>
            <person name="Reynolds N.K."/>
            <person name="Benny G.L."/>
            <person name="Smith M.E."/>
            <person name="James T.Y."/>
            <person name="Grigoriev I.V."/>
        </authorList>
    </citation>
    <scope>NUCLEOTIDE SEQUENCE [LARGE SCALE GENOMIC DNA]</scope>
    <source>
        <strain evidence="4">RSA 1356</strain>
    </source>
</reference>
<dbReference type="OrthoDB" id="2412252at2759"/>
<organism evidence="3 4">
    <name type="scientific">Thamnocephalis sphaerospora</name>
    <dbReference type="NCBI Taxonomy" id="78915"/>
    <lineage>
        <taxon>Eukaryota</taxon>
        <taxon>Fungi</taxon>
        <taxon>Fungi incertae sedis</taxon>
        <taxon>Zoopagomycota</taxon>
        <taxon>Zoopagomycotina</taxon>
        <taxon>Zoopagomycetes</taxon>
        <taxon>Zoopagales</taxon>
        <taxon>Sigmoideomycetaceae</taxon>
        <taxon>Thamnocephalis</taxon>
    </lineage>
</organism>
<feature type="region of interest" description="Disordered" evidence="1">
    <location>
        <begin position="209"/>
        <end position="239"/>
    </location>
</feature>
<gene>
    <name evidence="3" type="ORF">THASP1DRAFT_29741</name>
</gene>
<feature type="region of interest" description="Disordered" evidence="1">
    <location>
        <begin position="791"/>
        <end position="889"/>
    </location>
</feature>
<protein>
    <recommendedName>
        <fullName evidence="2">PH domain-containing protein</fullName>
    </recommendedName>
</protein>
<feature type="compositionally biased region" description="Basic and acidic residues" evidence="1">
    <location>
        <begin position="1172"/>
        <end position="1201"/>
    </location>
</feature>
<dbReference type="InterPro" id="IPR001849">
    <property type="entry name" value="PH_domain"/>
</dbReference>